<evidence type="ECO:0000256" key="1">
    <source>
        <dbReference type="ARBA" id="ARBA00022679"/>
    </source>
</evidence>
<dbReference type="Gene3D" id="3.40.50.300">
    <property type="entry name" value="P-loop containing nucleotide triphosphate hydrolases"/>
    <property type="match status" value="1"/>
</dbReference>
<dbReference type="SUPFAM" id="SSF52540">
    <property type="entry name" value="P-loop containing nucleoside triphosphate hydrolases"/>
    <property type="match status" value="1"/>
</dbReference>
<comment type="caution">
    <text evidence="2">The sequence shown here is derived from an EMBL/GenBank/DDBJ whole genome shotgun (WGS) entry which is preliminary data.</text>
</comment>
<sequence length="157" mass="18337">MERDKKIVYYPDAQLANLDAGVAVAYPLPDGSYKYYNIPNFLIIGAPKCGTSELRDWLSIHQKVRALSSEGHFFDEVLDVEREWPRYVFNSQFLISKERNHFRENQDIQTCEKTPAYLDKRNRGVPVPEAAKELLDSHYKPWNEKLQNLLPHLSIAW</sequence>
<dbReference type="InterPro" id="IPR037359">
    <property type="entry name" value="NST/OST"/>
</dbReference>
<dbReference type="EMBL" id="JAQOSQ010000003">
    <property type="protein sequence ID" value="MDJ1182694.1"/>
    <property type="molecule type" value="Genomic_DNA"/>
</dbReference>
<dbReference type="RefSeq" id="WP_283757345.1">
    <property type="nucleotide sequence ID" value="NZ_JAQOSQ010000003.1"/>
</dbReference>
<dbReference type="InterPro" id="IPR027417">
    <property type="entry name" value="P-loop_NTPase"/>
</dbReference>
<evidence type="ECO:0000313" key="3">
    <source>
        <dbReference type="Proteomes" id="UP001232992"/>
    </source>
</evidence>
<dbReference type="PANTHER" id="PTHR10605:SF56">
    <property type="entry name" value="BIFUNCTIONAL HEPARAN SULFATE N-DEACETYLASE_N-SULFOTRANSFERASE"/>
    <property type="match status" value="1"/>
</dbReference>
<protein>
    <recommendedName>
        <fullName evidence="4">Sulfotransferase domain-containing protein</fullName>
    </recommendedName>
</protein>
<keyword evidence="3" id="KW-1185">Reference proteome</keyword>
<gene>
    <name evidence="2" type="ORF">PMH09_05750</name>
</gene>
<proteinExistence type="predicted"/>
<evidence type="ECO:0008006" key="4">
    <source>
        <dbReference type="Google" id="ProtNLM"/>
    </source>
</evidence>
<reference evidence="2 3" key="1">
    <citation type="submission" date="2023-01" db="EMBL/GenBank/DDBJ databases">
        <title>Novel diversity within Roseofilum (Cyanobacteria; Desertifilaceae) from marine benthic mats with descriptions of four novel species.</title>
        <authorList>
            <person name="Wang Y."/>
            <person name="Berthold D.E."/>
            <person name="Hu J."/>
            <person name="Lefler F.W."/>
            <person name="Laughinghouse H.D. IV."/>
        </authorList>
    </citation>
    <scope>NUCLEOTIDE SEQUENCE [LARGE SCALE GENOMIC DNA]</scope>
    <source>
        <strain evidence="2 3">BLCC-M143</strain>
    </source>
</reference>
<dbReference type="PANTHER" id="PTHR10605">
    <property type="entry name" value="HEPARAN SULFATE SULFOTRANSFERASE"/>
    <property type="match status" value="1"/>
</dbReference>
<dbReference type="Proteomes" id="UP001232992">
    <property type="component" value="Unassembled WGS sequence"/>
</dbReference>
<organism evidence="2 3">
    <name type="scientific">Roseofilum casamattae BLCC-M143</name>
    <dbReference type="NCBI Taxonomy" id="3022442"/>
    <lineage>
        <taxon>Bacteria</taxon>
        <taxon>Bacillati</taxon>
        <taxon>Cyanobacteriota</taxon>
        <taxon>Cyanophyceae</taxon>
        <taxon>Desertifilales</taxon>
        <taxon>Desertifilaceae</taxon>
        <taxon>Roseofilum</taxon>
        <taxon>Roseofilum casamattae</taxon>
    </lineage>
</organism>
<accession>A0ABT7BU32</accession>
<evidence type="ECO:0000313" key="2">
    <source>
        <dbReference type="EMBL" id="MDJ1182694.1"/>
    </source>
</evidence>
<name>A0ABT7BU32_9CYAN</name>
<keyword evidence="1" id="KW-0808">Transferase</keyword>